<comment type="caution">
    <text evidence="1">The sequence shown here is derived from an EMBL/GenBank/DDBJ whole genome shotgun (WGS) entry which is preliminary data.</text>
</comment>
<dbReference type="RefSeq" id="WP_196412502.1">
    <property type="nucleotide sequence ID" value="NZ_JADQTO010000002.1"/>
</dbReference>
<gene>
    <name evidence="1" type="ORF">I4J89_04360</name>
</gene>
<accession>A0A931FZS2</accession>
<organism evidence="1 2">
    <name type="scientific">Actinoplanes aureus</name>
    <dbReference type="NCBI Taxonomy" id="2792083"/>
    <lineage>
        <taxon>Bacteria</taxon>
        <taxon>Bacillati</taxon>
        <taxon>Actinomycetota</taxon>
        <taxon>Actinomycetes</taxon>
        <taxon>Micromonosporales</taxon>
        <taxon>Micromonosporaceae</taxon>
        <taxon>Actinoplanes</taxon>
    </lineage>
</organism>
<keyword evidence="2" id="KW-1185">Reference proteome</keyword>
<dbReference type="AlphaFoldDB" id="A0A931FZS2"/>
<reference evidence="1" key="1">
    <citation type="submission" date="2020-11" db="EMBL/GenBank/DDBJ databases">
        <title>Isolation and identification of active actinomycetes.</title>
        <authorList>
            <person name="Sun X."/>
        </authorList>
    </citation>
    <scope>NUCLEOTIDE SEQUENCE</scope>
    <source>
        <strain evidence="1">NEAU-A11</strain>
    </source>
</reference>
<dbReference type="Proteomes" id="UP000598146">
    <property type="component" value="Unassembled WGS sequence"/>
</dbReference>
<protein>
    <submittedName>
        <fullName evidence="1">Uncharacterized protein</fullName>
    </submittedName>
</protein>
<evidence type="ECO:0000313" key="1">
    <source>
        <dbReference type="EMBL" id="MBG0560699.1"/>
    </source>
</evidence>
<name>A0A931FZS2_9ACTN</name>
<evidence type="ECO:0000313" key="2">
    <source>
        <dbReference type="Proteomes" id="UP000598146"/>
    </source>
</evidence>
<dbReference type="EMBL" id="JADQTO010000002">
    <property type="protein sequence ID" value="MBG0560699.1"/>
    <property type="molecule type" value="Genomic_DNA"/>
</dbReference>
<sequence>MADLRVHTVPVQPCCGLVPGECECLSPEAAAAEMASLLRERPPIVMRTGPAAQAAMAQADATHPLLIAMRAAATTRFDSEGQPR</sequence>
<proteinExistence type="predicted"/>